<name>A0AAQ3M633_9PEZI</name>
<evidence type="ECO:0000256" key="1">
    <source>
        <dbReference type="SAM" id="MobiDB-lite"/>
    </source>
</evidence>
<feature type="compositionally biased region" description="Low complexity" evidence="1">
    <location>
        <begin position="290"/>
        <end position="304"/>
    </location>
</feature>
<dbReference type="EMBL" id="CP138586">
    <property type="protein sequence ID" value="WPH02005.1"/>
    <property type="molecule type" value="Genomic_DNA"/>
</dbReference>
<feature type="region of interest" description="Disordered" evidence="1">
    <location>
        <begin position="290"/>
        <end position="322"/>
    </location>
</feature>
<evidence type="ECO:0000313" key="3">
    <source>
        <dbReference type="Proteomes" id="UP001303373"/>
    </source>
</evidence>
<sequence length="358" mass="37992">MDKSADRLEDGATISRAAEASVEAAAPPAYAEHNDQKADVESINSSIPPDSPIDDAGPDVAHPFNFPAEAPPYTESVSLPTDCLFAVPQTHPSPTASFVNAYPSALLAYGIPSETWLAFVSTISSFLDASVGKHAIRHAQKIAKSAGDVPKNMGKDIANHATDAVKTMGRSLKRGNPFGIIGPLISLPMGVAGRIVGGIFEVPHSVLQKVDTPRQRADVYVATANKKWFNPRKLQAGILNTVELAGLIQVSTDELLSTAKGQGQASTIQQLRVMRPWIGELELNEKNTVVELSPTTTTTESTSSKAKGKQKATGPTTGPPPPLLLSKASLWLVIVRIADDDKLAVQPSYPADVKKPLN</sequence>
<organism evidence="2 3">
    <name type="scientific">Acrodontium crateriforme</name>
    <dbReference type="NCBI Taxonomy" id="150365"/>
    <lineage>
        <taxon>Eukaryota</taxon>
        <taxon>Fungi</taxon>
        <taxon>Dikarya</taxon>
        <taxon>Ascomycota</taxon>
        <taxon>Pezizomycotina</taxon>
        <taxon>Dothideomycetes</taxon>
        <taxon>Dothideomycetidae</taxon>
        <taxon>Mycosphaerellales</taxon>
        <taxon>Teratosphaeriaceae</taxon>
        <taxon>Acrodontium</taxon>
    </lineage>
</organism>
<accession>A0AAQ3M633</accession>
<feature type="compositionally biased region" description="Basic and acidic residues" evidence="1">
    <location>
        <begin position="1"/>
        <end position="10"/>
    </location>
</feature>
<dbReference type="Proteomes" id="UP001303373">
    <property type="component" value="Chromosome 7"/>
</dbReference>
<evidence type="ECO:0000313" key="2">
    <source>
        <dbReference type="EMBL" id="WPH02005.1"/>
    </source>
</evidence>
<protein>
    <submittedName>
        <fullName evidence="2">Uncharacterized protein</fullName>
    </submittedName>
</protein>
<reference evidence="2 3" key="1">
    <citation type="submission" date="2023-11" db="EMBL/GenBank/DDBJ databases">
        <title>An acidophilic fungus is an integral part of prey digestion in a carnivorous sundew plant.</title>
        <authorList>
            <person name="Tsai I.J."/>
        </authorList>
    </citation>
    <scope>NUCLEOTIDE SEQUENCE [LARGE SCALE GENOMIC DNA]</scope>
    <source>
        <strain evidence="2">169a</strain>
    </source>
</reference>
<gene>
    <name evidence="2" type="ORF">R9X50_00485900</name>
</gene>
<dbReference type="AlphaFoldDB" id="A0AAQ3M633"/>
<proteinExistence type="predicted"/>
<keyword evidence="3" id="KW-1185">Reference proteome</keyword>
<feature type="region of interest" description="Disordered" evidence="1">
    <location>
        <begin position="1"/>
        <end position="67"/>
    </location>
</feature>
<feature type="compositionally biased region" description="Low complexity" evidence="1">
    <location>
        <begin position="17"/>
        <end position="31"/>
    </location>
</feature>